<dbReference type="PANTHER" id="PTHR34701">
    <property type="entry name" value="TRANSCRIPTIONAL REGULATOR MRAZ"/>
    <property type="match status" value="1"/>
</dbReference>
<gene>
    <name evidence="1" type="primary">mraZ</name>
    <name evidence="5" type="ORF">GV832_14000</name>
</gene>
<dbReference type="Proteomes" id="UP001193501">
    <property type="component" value="Unassembled WGS sequence"/>
</dbReference>
<evidence type="ECO:0000313" key="5">
    <source>
        <dbReference type="EMBL" id="NBZ88700.1"/>
    </source>
</evidence>
<dbReference type="GO" id="GO:2000143">
    <property type="term" value="P:negative regulation of DNA-templated transcription initiation"/>
    <property type="evidence" value="ECO:0007669"/>
    <property type="project" value="TreeGrafter"/>
</dbReference>
<dbReference type="GO" id="GO:0000976">
    <property type="term" value="F:transcription cis-regulatory region binding"/>
    <property type="evidence" value="ECO:0007669"/>
    <property type="project" value="TreeGrafter"/>
</dbReference>
<feature type="region of interest" description="Disordered" evidence="3">
    <location>
        <begin position="30"/>
        <end position="51"/>
    </location>
</feature>
<dbReference type="InterPro" id="IPR037914">
    <property type="entry name" value="SpoVT-AbrB_sf"/>
</dbReference>
<keyword evidence="1 2" id="KW-0238">DNA-binding</keyword>
<dbReference type="CDD" id="cd16321">
    <property type="entry name" value="MraZ_C"/>
    <property type="match status" value="1"/>
</dbReference>
<feature type="domain" description="SpoVT-AbrB" evidence="4">
    <location>
        <begin position="104"/>
        <end position="150"/>
    </location>
</feature>
<dbReference type="InterPro" id="IPR038619">
    <property type="entry name" value="MraZ_sf"/>
</dbReference>
<dbReference type="RefSeq" id="WP_168775510.1">
    <property type="nucleotide sequence ID" value="NZ_JAABNR010000012.1"/>
</dbReference>
<dbReference type="EMBL" id="JAABNR010000012">
    <property type="protein sequence ID" value="NBZ88700.1"/>
    <property type="molecule type" value="Genomic_DNA"/>
</dbReference>
<dbReference type="SUPFAM" id="SSF89447">
    <property type="entry name" value="AbrB/MazE/MraZ-like"/>
    <property type="match status" value="1"/>
</dbReference>
<dbReference type="GO" id="GO:0009295">
    <property type="term" value="C:nucleoid"/>
    <property type="evidence" value="ECO:0007669"/>
    <property type="project" value="UniProtKB-SubCell"/>
</dbReference>
<feature type="compositionally biased region" description="Basic and acidic residues" evidence="3">
    <location>
        <begin position="42"/>
        <end position="51"/>
    </location>
</feature>
<keyword evidence="1" id="KW-0963">Cytoplasm</keyword>
<keyword evidence="6" id="KW-1185">Reference proteome</keyword>
<evidence type="ECO:0000313" key="6">
    <source>
        <dbReference type="Proteomes" id="UP001193501"/>
    </source>
</evidence>
<dbReference type="InterPro" id="IPR007159">
    <property type="entry name" value="SpoVT-AbrB_dom"/>
</dbReference>
<dbReference type="PANTHER" id="PTHR34701:SF1">
    <property type="entry name" value="TRANSCRIPTIONAL REGULATOR MRAZ"/>
    <property type="match status" value="1"/>
</dbReference>
<dbReference type="GO" id="GO:0003700">
    <property type="term" value="F:DNA-binding transcription factor activity"/>
    <property type="evidence" value="ECO:0007669"/>
    <property type="project" value="UniProtKB-UniRule"/>
</dbReference>
<reference evidence="5" key="1">
    <citation type="submission" date="2020-01" db="EMBL/GenBank/DDBJ databases">
        <authorList>
            <person name="Chen W.-M."/>
        </authorList>
    </citation>
    <scope>NUCLEOTIDE SEQUENCE</scope>
    <source>
        <strain evidence="5">CYK-10</strain>
    </source>
</reference>
<keyword evidence="1" id="KW-0805">Transcription regulation</keyword>
<dbReference type="PROSITE" id="PS51740">
    <property type="entry name" value="SPOVT_ABRB"/>
    <property type="match status" value="1"/>
</dbReference>
<dbReference type="InterPro" id="IPR035644">
    <property type="entry name" value="MraZ_C"/>
</dbReference>
<dbReference type="GO" id="GO:0005737">
    <property type="term" value="C:cytoplasm"/>
    <property type="evidence" value="ECO:0007669"/>
    <property type="project" value="UniProtKB-UniRule"/>
</dbReference>
<comment type="subcellular location">
    <subcellularLocation>
        <location evidence="1">Cytoplasm</location>
        <location evidence="1">Nucleoid</location>
    </subcellularLocation>
</comment>
<evidence type="ECO:0000256" key="3">
    <source>
        <dbReference type="SAM" id="MobiDB-lite"/>
    </source>
</evidence>
<comment type="caution">
    <text evidence="5">The sequence shown here is derived from an EMBL/GenBank/DDBJ whole genome shotgun (WGS) entry which is preliminary data.</text>
</comment>
<protein>
    <recommendedName>
        <fullName evidence="1">Transcriptional regulator MraZ</fullName>
    </recommendedName>
</protein>
<proteinExistence type="inferred from homology"/>
<dbReference type="HAMAP" id="MF_01008">
    <property type="entry name" value="MraZ"/>
    <property type="match status" value="1"/>
</dbReference>
<sequence>MAGETFRGEHYLKVDAKGRTMLPSPFRAVFQAQDKPAASPEPAEKPTEKPAEGYKMLIVYGGANRAYVEAYTQTGAAELDRRFDQLPYGSEEADLFSAIYYEQSVTVETDKDGRFSPPPQVREKLGLGRDEEELCFVGARDTIRIWRAETYRERRKAEIAEMEKRLLGEGPRAADPRSLLRNTV</sequence>
<name>A0AAE5BT69_9RHOB</name>
<comment type="subunit">
    <text evidence="1">Forms oligomers.</text>
</comment>
<dbReference type="Gene3D" id="3.40.1550.20">
    <property type="entry name" value="Transcriptional regulator MraZ domain"/>
    <property type="match status" value="1"/>
</dbReference>
<keyword evidence="1" id="KW-0804">Transcription</keyword>
<dbReference type="AlphaFoldDB" id="A0AAE5BT69"/>
<comment type="similarity">
    <text evidence="1">Belongs to the MraZ family.</text>
</comment>
<accession>A0AAE5BT69</accession>
<evidence type="ECO:0000256" key="1">
    <source>
        <dbReference type="HAMAP-Rule" id="MF_01008"/>
    </source>
</evidence>
<dbReference type="InterPro" id="IPR003444">
    <property type="entry name" value="MraZ"/>
</dbReference>
<organism evidence="5 6">
    <name type="scientific">Stagnihabitans tardus</name>
    <dbReference type="NCBI Taxonomy" id="2699202"/>
    <lineage>
        <taxon>Bacteria</taxon>
        <taxon>Pseudomonadati</taxon>
        <taxon>Pseudomonadota</taxon>
        <taxon>Alphaproteobacteria</taxon>
        <taxon>Rhodobacterales</taxon>
        <taxon>Paracoccaceae</taxon>
        <taxon>Stagnihabitans</taxon>
    </lineage>
</organism>
<evidence type="ECO:0000256" key="2">
    <source>
        <dbReference type="PROSITE-ProRule" id="PRU01076"/>
    </source>
</evidence>
<evidence type="ECO:0000259" key="4">
    <source>
        <dbReference type="PROSITE" id="PS51740"/>
    </source>
</evidence>
<dbReference type="InterPro" id="IPR035642">
    <property type="entry name" value="MraZ_N"/>
</dbReference>
<dbReference type="CDD" id="cd16320">
    <property type="entry name" value="MraZ_N"/>
    <property type="match status" value="1"/>
</dbReference>